<gene>
    <name evidence="1" type="ORF">B296_00050541</name>
</gene>
<sequence length="150" mass="16419">MIPPIPDGTYRSTNRSCMHTVRYQIVPSIGVVSTPISTVAAHAISAEGEEKEPGDLASLSFDISICCRPLTARRTHVTSASSATSPHPCGEKKQDDVTFIIIIPSGMLEHIARYLSTVLYQAQLGTLIVVDCIKKSRNRKKNIIVKCLQR</sequence>
<organism evidence="1 2">
    <name type="scientific">Ensete ventricosum</name>
    <name type="common">Abyssinian banana</name>
    <name type="synonym">Musa ensete</name>
    <dbReference type="NCBI Taxonomy" id="4639"/>
    <lineage>
        <taxon>Eukaryota</taxon>
        <taxon>Viridiplantae</taxon>
        <taxon>Streptophyta</taxon>
        <taxon>Embryophyta</taxon>
        <taxon>Tracheophyta</taxon>
        <taxon>Spermatophyta</taxon>
        <taxon>Magnoliopsida</taxon>
        <taxon>Liliopsida</taxon>
        <taxon>Zingiberales</taxon>
        <taxon>Musaceae</taxon>
        <taxon>Ensete</taxon>
    </lineage>
</organism>
<dbReference type="Proteomes" id="UP000287651">
    <property type="component" value="Unassembled WGS sequence"/>
</dbReference>
<evidence type="ECO:0000313" key="2">
    <source>
        <dbReference type="Proteomes" id="UP000287651"/>
    </source>
</evidence>
<dbReference type="AlphaFoldDB" id="A0A426Y846"/>
<evidence type="ECO:0000313" key="1">
    <source>
        <dbReference type="EMBL" id="RRT47876.1"/>
    </source>
</evidence>
<proteinExistence type="predicted"/>
<name>A0A426Y846_ENSVE</name>
<protein>
    <submittedName>
        <fullName evidence="1">Uncharacterized protein</fullName>
    </submittedName>
</protein>
<accession>A0A426Y846</accession>
<reference evidence="1 2" key="1">
    <citation type="journal article" date="2014" name="Agronomy (Basel)">
        <title>A Draft Genome Sequence for Ensete ventricosum, the Drought-Tolerant Tree Against Hunger.</title>
        <authorList>
            <person name="Harrison J."/>
            <person name="Moore K.A."/>
            <person name="Paszkiewicz K."/>
            <person name="Jones T."/>
            <person name="Grant M."/>
            <person name="Ambacheew D."/>
            <person name="Muzemil S."/>
            <person name="Studholme D.J."/>
        </authorList>
    </citation>
    <scope>NUCLEOTIDE SEQUENCE [LARGE SCALE GENOMIC DNA]</scope>
</reference>
<dbReference type="EMBL" id="AMZH03014297">
    <property type="protein sequence ID" value="RRT47876.1"/>
    <property type="molecule type" value="Genomic_DNA"/>
</dbReference>
<comment type="caution">
    <text evidence="1">The sequence shown here is derived from an EMBL/GenBank/DDBJ whole genome shotgun (WGS) entry which is preliminary data.</text>
</comment>